<keyword evidence="1" id="KW-0998">Cell outer membrane</keyword>
<dbReference type="PANTHER" id="PTHR30189">
    <property type="entry name" value="LPS-ASSEMBLY PROTEIN"/>
    <property type="match status" value="1"/>
</dbReference>
<evidence type="ECO:0000256" key="1">
    <source>
        <dbReference type="HAMAP-Rule" id="MF_01411"/>
    </source>
</evidence>
<comment type="subcellular location">
    <subcellularLocation>
        <location evidence="1">Cell outer membrane</location>
    </subcellularLocation>
</comment>
<evidence type="ECO:0000259" key="3">
    <source>
        <dbReference type="Pfam" id="PF04453"/>
    </source>
</evidence>
<dbReference type="GO" id="GO:1990351">
    <property type="term" value="C:transporter complex"/>
    <property type="evidence" value="ECO:0007669"/>
    <property type="project" value="TreeGrafter"/>
</dbReference>
<dbReference type="HAMAP" id="MF_01411">
    <property type="entry name" value="LPS_assembly_LptD"/>
    <property type="match status" value="1"/>
</dbReference>
<feature type="signal peptide" evidence="1">
    <location>
        <begin position="1"/>
        <end position="22"/>
    </location>
</feature>
<sequence precursor="true">MNKPLNFLLLISCVLTHAPARAASDAADETARPRVTEASTANAIAAGGALIEADRMEFRMDRRLDAIGNAAIITDKQQISGDRIQYEELNETLRVIGNARIEGGGSVIKGPDLRLNMGDTVGEMKQPIFFYQPAAPAAASALPQTATSNAIRSNSRPLRNRLTKSAYDDSNKGYQPQLRTNTTAASRGDADAMFFEGQNKKRLTNARYTTCEAGVDDWYIRASEMEIDDFNKTGTARNARVEFLGVPILYAPKIDFSFQNLRKTGLLAPLIGTTTRSGFEVLTPFYWNIAPGMDATFGTRLLSKRGLQYQGEFRYMGETYQGGNNIEYLPSDTSTGDNRYYAKLQHQQDFLNGWSAGYSLEKVSDDNYFSELSTRITTTSRVNLAQQASLNYADDVWDFNLLVQRYQTLGQRTFPYERLPQLTLNGTKDWEVGDRYVNTNLYTQWVSFNRSESQPNFLATPNGNLLTGVTGRRFTAYPSVSIPFTRPYGYITPKFGAHHTSYQLDNTDFTLNGVNGEYQSGTRTLPIFSLDSGLYYERNTRIVKNSYTQTLEPRLYYVYIPNRDQSAIPIFDTALADLNTSSLFQENQFTGNDRINNANQLTMAVTTRMLDARTGDQRFAATLGQRFNFTEQRVGLPGANLRRGDSSDIVAAVTAKLLSKWNVDAAWQYNTYDAELVRSNIGMRYNPEPGKVMNLSYRYTADLLDQINVSGQWPLSPRWYGLGRYNYSLEEHSPIEGLAGLEYDAGCWQARTVLQRVSTATADANYAFFFQLELGGLASIGASPMRYLERGIPGYTRSGEIQSSVTP</sequence>
<dbReference type="InterPro" id="IPR050218">
    <property type="entry name" value="LptD"/>
</dbReference>
<comment type="caution">
    <text evidence="1">Lacks conserved residue(s) required for the propagation of feature annotation.</text>
</comment>
<dbReference type="EMBL" id="RJVP01000002">
    <property type="protein sequence ID" value="ROH87246.1"/>
    <property type="molecule type" value="Genomic_DNA"/>
</dbReference>
<name>A0A3N0V360_9PROT</name>
<keyword evidence="1" id="KW-0472">Membrane</keyword>
<comment type="subunit">
    <text evidence="1">Component of the lipopolysaccharide transport and assembly complex. Interacts with LptE and LptA.</text>
</comment>
<dbReference type="GO" id="GO:0015920">
    <property type="term" value="P:lipopolysaccharide transport"/>
    <property type="evidence" value="ECO:0007669"/>
    <property type="project" value="InterPro"/>
</dbReference>
<comment type="caution">
    <text evidence="4">The sequence shown here is derived from an EMBL/GenBank/DDBJ whole genome shotgun (WGS) entry which is preliminary data.</text>
</comment>
<feature type="domain" description="LptD C-terminal" evidence="3">
    <location>
        <begin position="338"/>
        <end position="719"/>
    </location>
</feature>
<keyword evidence="1" id="KW-0732">Signal</keyword>
<dbReference type="GO" id="GO:0009279">
    <property type="term" value="C:cell outer membrane"/>
    <property type="evidence" value="ECO:0007669"/>
    <property type="project" value="UniProtKB-SubCell"/>
</dbReference>
<comment type="similarity">
    <text evidence="1">Belongs to the LptD family.</text>
</comment>
<dbReference type="RefSeq" id="WP_123237047.1">
    <property type="nucleotide sequence ID" value="NZ_RJVP01000002.1"/>
</dbReference>
<evidence type="ECO:0000313" key="5">
    <source>
        <dbReference type="Proteomes" id="UP000275137"/>
    </source>
</evidence>
<dbReference type="Proteomes" id="UP000275137">
    <property type="component" value="Unassembled WGS sequence"/>
</dbReference>
<keyword evidence="5" id="KW-1185">Reference proteome</keyword>
<feature type="chain" id="PRO_5018341155" description="LPS-assembly protein LptD" evidence="1">
    <location>
        <begin position="23"/>
        <end position="807"/>
    </location>
</feature>
<comment type="function">
    <text evidence="1">Together with LptE, is involved in the assembly of lipopolysaccharide (LPS) at the surface of the outer membrane.</text>
</comment>
<dbReference type="InterPro" id="IPR007543">
    <property type="entry name" value="LptD_C"/>
</dbReference>
<dbReference type="InterPro" id="IPR020889">
    <property type="entry name" value="LipoPS_assembly_LptD"/>
</dbReference>
<dbReference type="PANTHER" id="PTHR30189:SF1">
    <property type="entry name" value="LPS-ASSEMBLY PROTEIN LPTD"/>
    <property type="match status" value="1"/>
</dbReference>
<gene>
    <name evidence="1" type="primary">lptD</name>
    <name evidence="4" type="ORF">ED236_06145</name>
</gene>
<accession>A0A3N0V360</accession>
<reference evidence="4 5" key="1">
    <citation type="submission" date="2018-10" db="EMBL/GenBank/DDBJ databases">
        <authorList>
            <person name="Chen W.-M."/>
        </authorList>
    </citation>
    <scope>NUCLEOTIDE SEQUENCE [LARGE SCALE GENOMIC DNA]</scope>
    <source>
        <strain evidence="4 5">H-5</strain>
    </source>
</reference>
<protein>
    <recommendedName>
        <fullName evidence="1">LPS-assembly protein LptD</fullName>
    </recommendedName>
</protein>
<feature type="region of interest" description="Disordered" evidence="2">
    <location>
        <begin position="153"/>
        <end position="176"/>
    </location>
</feature>
<evidence type="ECO:0000256" key="2">
    <source>
        <dbReference type="SAM" id="MobiDB-lite"/>
    </source>
</evidence>
<dbReference type="Gene3D" id="2.60.450.10">
    <property type="entry name" value="Lipopolysaccharide (LPS) transport protein A like domain"/>
    <property type="match status" value="1"/>
</dbReference>
<evidence type="ECO:0000313" key="4">
    <source>
        <dbReference type="EMBL" id="ROH87246.1"/>
    </source>
</evidence>
<organism evidence="4 5">
    <name type="scientific">Pseudomethylobacillus aquaticus</name>
    <dbReference type="NCBI Taxonomy" id="2676064"/>
    <lineage>
        <taxon>Bacteria</taxon>
        <taxon>Pseudomonadati</taxon>
        <taxon>Pseudomonadota</taxon>
        <taxon>Betaproteobacteria</taxon>
        <taxon>Nitrosomonadales</taxon>
        <taxon>Methylophilaceae</taxon>
        <taxon>Pseudomethylobacillus</taxon>
    </lineage>
</organism>
<dbReference type="AlphaFoldDB" id="A0A3N0V360"/>
<dbReference type="GO" id="GO:0043165">
    <property type="term" value="P:Gram-negative-bacterium-type cell outer membrane assembly"/>
    <property type="evidence" value="ECO:0007669"/>
    <property type="project" value="UniProtKB-UniRule"/>
</dbReference>
<proteinExistence type="inferred from homology"/>
<dbReference type="Pfam" id="PF04453">
    <property type="entry name" value="LptD"/>
    <property type="match status" value="1"/>
</dbReference>